<dbReference type="PATRIC" id="fig|113653.22.peg.963"/>
<gene>
    <name evidence="3" type="primary">cobB</name>
    <name evidence="6" type="ORF">GAH_00964</name>
</gene>
<keyword evidence="3" id="KW-0804">Transcription</keyword>
<keyword evidence="3 4" id="KW-0479">Metal-binding</keyword>
<comment type="function">
    <text evidence="3">NAD-dependent protein deacetylase which modulates the activities of several proteins which are inactive in their acetylated form. Deacetylates the N-terminal lysine residue of Alba, the major archaeal chromatin protein and that, in turn, increases Alba's DNA binding affinity, thereby repressing transcription.</text>
</comment>
<evidence type="ECO:0000256" key="2">
    <source>
        <dbReference type="ARBA" id="ARBA00023027"/>
    </source>
</evidence>
<dbReference type="Gene3D" id="3.30.1600.10">
    <property type="entry name" value="SIR2/SIRT2 'Small Domain"/>
    <property type="match status" value="1"/>
</dbReference>
<dbReference type="InParanoid" id="A0A0F7IFP7"/>
<keyword evidence="7" id="KW-1185">Reference proteome</keyword>
<feature type="binding site" evidence="3">
    <location>
        <begin position="23"/>
        <end position="42"/>
    </location>
    <ligand>
        <name>NAD(+)</name>
        <dbReference type="ChEBI" id="CHEBI:57540"/>
    </ligand>
</feature>
<feature type="binding site" evidence="3">
    <location>
        <position position="233"/>
    </location>
    <ligand>
        <name>NAD(+)</name>
        <dbReference type="ChEBI" id="CHEBI:57540"/>
    </ligand>
</feature>
<dbReference type="GO" id="GO:0008270">
    <property type="term" value="F:zinc ion binding"/>
    <property type="evidence" value="ECO:0007669"/>
    <property type="project" value="UniProtKB-UniRule"/>
</dbReference>
<feature type="active site" description="Proton acceptor" evidence="3 4">
    <location>
        <position position="118"/>
    </location>
</feature>
<keyword evidence="3 4" id="KW-0862">Zinc</keyword>
<feature type="binding site" evidence="3 4">
    <location>
        <position position="151"/>
    </location>
    <ligand>
        <name>Zn(2+)</name>
        <dbReference type="ChEBI" id="CHEBI:29105"/>
    </ligand>
</feature>
<dbReference type="Gene3D" id="3.40.50.1220">
    <property type="entry name" value="TPP-binding domain"/>
    <property type="match status" value="1"/>
</dbReference>
<dbReference type="NCBIfam" id="NF001753">
    <property type="entry name" value="PRK00481.1-3"/>
    <property type="match status" value="1"/>
</dbReference>
<keyword evidence="2 3" id="KW-0520">NAD</keyword>
<dbReference type="GO" id="GO:0036054">
    <property type="term" value="F:protein-malonyllysine demalonylase activity"/>
    <property type="evidence" value="ECO:0007669"/>
    <property type="project" value="InterPro"/>
</dbReference>
<dbReference type="Proteomes" id="UP000034723">
    <property type="component" value="Chromosome"/>
</dbReference>
<dbReference type="STRING" id="113653.GAH_00964"/>
<dbReference type="KEGG" id="gah:GAH_00964"/>
<dbReference type="GO" id="GO:0070403">
    <property type="term" value="F:NAD+ binding"/>
    <property type="evidence" value="ECO:0007669"/>
    <property type="project" value="UniProtKB-UniRule"/>
</dbReference>
<feature type="binding site" evidence="3">
    <location>
        <begin position="215"/>
        <end position="217"/>
    </location>
    <ligand>
        <name>NAD(+)</name>
        <dbReference type="ChEBI" id="CHEBI:57540"/>
    </ligand>
</feature>
<evidence type="ECO:0000313" key="7">
    <source>
        <dbReference type="Proteomes" id="UP000034723"/>
    </source>
</evidence>
<dbReference type="HAMAP" id="MF_01121">
    <property type="entry name" value="Sirtuin_ClassIII"/>
    <property type="match status" value="1"/>
</dbReference>
<dbReference type="EC" id="2.3.1.286" evidence="3"/>
<feature type="binding site" evidence="3 4">
    <location>
        <position position="129"/>
    </location>
    <ligand>
        <name>Zn(2+)</name>
        <dbReference type="ChEBI" id="CHEBI:29105"/>
    </ligand>
</feature>
<evidence type="ECO:0000256" key="4">
    <source>
        <dbReference type="PROSITE-ProRule" id="PRU00236"/>
    </source>
</evidence>
<sequence length="253" mass="27888">MEDSIRRAAELLARAKHAVVFTGAGVSAESGIPTFRGSDGLWSRYDSEEVASIYGFKRNPKAFWDFARELMVKVKAEPNPAHHAIAELERMGIVKAVITQNIDMLHQRAGSSRVYELHGSMELVDCLDCGRVYRWDDIEGMLVEGEVRCECGSLYLKPRVVLFGEQLPAATLSAAIEESKRSDVFVVVGSSLVVYPAAHLPVYAKSSGARLIIINAEETHADHLFDVVIHGMAGKILPKVVEEVRRLRGLNGD</sequence>
<dbReference type="GO" id="GO:0036055">
    <property type="term" value="F:protein-succinyllysine desuccinylase activity"/>
    <property type="evidence" value="ECO:0007669"/>
    <property type="project" value="InterPro"/>
</dbReference>
<reference evidence="6 7" key="1">
    <citation type="submission" date="2015-04" db="EMBL/GenBank/DDBJ databases">
        <title>The complete genome sequence of the hyperthermophilic, obligate iron-reducing archaeon Geoglobus ahangari strain 234T.</title>
        <authorList>
            <person name="Manzella M.P."/>
            <person name="Holmes D.E."/>
            <person name="Rocheleau J.M."/>
            <person name="Chung A."/>
            <person name="Reguera G."/>
            <person name="Kashefi K."/>
        </authorList>
    </citation>
    <scope>NUCLEOTIDE SEQUENCE [LARGE SCALE GENOMIC DNA]</scope>
    <source>
        <strain evidence="6 7">234</strain>
    </source>
</reference>
<feature type="domain" description="Deacetylase sirtuin-type" evidence="5">
    <location>
        <begin position="1"/>
        <end position="250"/>
    </location>
</feature>
<feature type="binding site" evidence="3 4">
    <location>
        <position position="126"/>
    </location>
    <ligand>
        <name>Zn(2+)</name>
        <dbReference type="ChEBI" id="CHEBI:29105"/>
    </ligand>
</feature>
<dbReference type="InterPro" id="IPR029035">
    <property type="entry name" value="DHS-like_NAD/FAD-binding_dom"/>
</dbReference>
<comment type="subcellular location">
    <subcellularLocation>
        <location evidence="3">Cytoplasm</location>
    </subcellularLocation>
</comment>
<feature type="binding site" evidence="3">
    <location>
        <begin position="189"/>
        <end position="191"/>
    </location>
    <ligand>
        <name>NAD(+)</name>
        <dbReference type="ChEBI" id="CHEBI:57540"/>
    </ligand>
</feature>
<dbReference type="InterPro" id="IPR003000">
    <property type="entry name" value="Sirtuin"/>
</dbReference>
<keyword evidence="1 3" id="KW-0808">Transferase</keyword>
<accession>A0A0F7IFP7</accession>
<keyword evidence="3" id="KW-0805">Transcription regulation</keyword>
<proteinExistence type="inferred from homology"/>
<comment type="similarity">
    <text evidence="3">Belongs to the sirtuin family. Class III subfamily.</text>
</comment>
<dbReference type="Pfam" id="PF02146">
    <property type="entry name" value="SIR2"/>
    <property type="match status" value="1"/>
</dbReference>
<dbReference type="HOGENOM" id="CLU_023643_3_1_2"/>
<protein>
    <recommendedName>
        <fullName evidence="3">NAD-dependent protein deacylase</fullName>
        <ecNumber evidence="3">2.3.1.286</ecNumber>
    </recommendedName>
    <alternativeName>
        <fullName evidence="3">Regulatory protein SIR2 homolog</fullName>
    </alternativeName>
</protein>
<dbReference type="EMBL" id="CP011267">
    <property type="protein sequence ID" value="AKG91710.1"/>
    <property type="molecule type" value="Genomic_DNA"/>
</dbReference>
<evidence type="ECO:0000313" key="6">
    <source>
        <dbReference type="EMBL" id="AKG91710.1"/>
    </source>
</evidence>
<dbReference type="GO" id="GO:0005737">
    <property type="term" value="C:cytoplasm"/>
    <property type="evidence" value="ECO:0007669"/>
    <property type="project" value="UniProtKB-SubCell"/>
</dbReference>
<comment type="caution">
    <text evidence="3">Lacks conserved residue(s) required for the propagation of feature annotation.</text>
</comment>
<feature type="binding site" evidence="3">
    <location>
        <begin position="100"/>
        <end position="103"/>
    </location>
    <ligand>
        <name>NAD(+)</name>
        <dbReference type="ChEBI" id="CHEBI:57540"/>
    </ligand>
</feature>
<dbReference type="PANTHER" id="PTHR11085:SF11">
    <property type="entry name" value="NAD-DEPENDENT PROTEIN DEACETYLASE"/>
    <property type="match status" value="1"/>
</dbReference>
<evidence type="ECO:0000259" key="5">
    <source>
        <dbReference type="PROSITE" id="PS50305"/>
    </source>
</evidence>
<feature type="binding site" evidence="3 4">
    <location>
        <position position="149"/>
    </location>
    <ligand>
        <name>Zn(2+)</name>
        <dbReference type="ChEBI" id="CHEBI:29105"/>
    </ligand>
</feature>
<dbReference type="InterPro" id="IPR027546">
    <property type="entry name" value="Sirtuin_class_III"/>
</dbReference>
<dbReference type="OrthoDB" id="728at2157"/>
<evidence type="ECO:0000256" key="3">
    <source>
        <dbReference type="HAMAP-Rule" id="MF_01121"/>
    </source>
</evidence>
<dbReference type="AlphaFoldDB" id="A0A0F7IFP7"/>
<dbReference type="PROSITE" id="PS50305">
    <property type="entry name" value="SIRTUIN"/>
    <property type="match status" value="1"/>
</dbReference>
<organism evidence="6 7">
    <name type="scientific">Geoglobus ahangari</name>
    <dbReference type="NCBI Taxonomy" id="113653"/>
    <lineage>
        <taxon>Archaea</taxon>
        <taxon>Methanobacteriati</taxon>
        <taxon>Methanobacteriota</taxon>
        <taxon>Archaeoglobi</taxon>
        <taxon>Archaeoglobales</taxon>
        <taxon>Archaeoglobaceae</taxon>
        <taxon>Geoglobus</taxon>
    </lineage>
</organism>
<dbReference type="InterPro" id="IPR050134">
    <property type="entry name" value="NAD-dep_sirtuin_deacylases"/>
</dbReference>
<evidence type="ECO:0000256" key="1">
    <source>
        <dbReference type="ARBA" id="ARBA00022679"/>
    </source>
</evidence>
<comment type="catalytic activity">
    <reaction evidence="3">
        <text>N(6)-acetyl-L-lysyl-[protein] + NAD(+) + H2O = 2''-O-acetyl-ADP-D-ribose + nicotinamide + L-lysyl-[protein]</text>
        <dbReference type="Rhea" id="RHEA:43636"/>
        <dbReference type="Rhea" id="RHEA-COMP:9752"/>
        <dbReference type="Rhea" id="RHEA-COMP:10731"/>
        <dbReference type="ChEBI" id="CHEBI:15377"/>
        <dbReference type="ChEBI" id="CHEBI:17154"/>
        <dbReference type="ChEBI" id="CHEBI:29969"/>
        <dbReference type="ChEBI" id="CHEBI:57540"/>
        <dbReference type="ChEBI" id="CHEBI:61930"/>
        <dbReference type="ChEBI" id="CHEBI:83767"/>
        <dbReference type="EC" id="2.3.1.286"/>
    </reaction>
</comment>
<dbReference type="RefSeq" id="WP_048095001.1">
    <property type="nucleotide sequence ID" value="NZ_CP011267.1"/>
</dbReference>
<keyword evidence="6" id="KW-0378">Hydrolase</keyword>
<keyword evidence="3" id="KW-0963">Cytoplasm</keyword>
<name>A0A0F7IFP7_9EURY</name>
<dbReference type="InterPro" id="IPR026591">
    <property type="entry name" value="Sirtuin_cat_small_dom_sf"/>
</dbReference>
<dbReference type="GO" id="GO:0017136">
    <property type="term" value="F:histone deacetylase activity, NAD-dependent"/>
    <property type="evidence" value="ECO:0007669"/>
    <property type="project" value="TreeGrafter"/>
</dbReference>
<dbReference type="SUPFAM" id="SSF52467">
    <property type="entry name" value="DHS-like NAD/FAD-binding domain"/>
    <property type="match status" value="1"/>
</dbReference>
<dbReference type="NCBIfam" id="NF040867">
    <property type="entry name" value="prot_deacyl_CobB"/>
    <property type="match status" value="1"/>
</dbReference>
<dbReference type="GeneID" id="24803541"/>
<dbReference type="PANTHER" id="PTHR11085">
    <property type="entry name" value="NAD-DEPENDENT PROTEIN DEACYLASE SIRTUIN-5, MITOCHONDRIAL-RELATED"/>
    <property type="match status" value="1"/>
</dbReference>
<dbReference type="InterPro" id="IPR026590">
    <property type="entry name" value="Ssirtuin_cat_dom"/>
</dbReference>
<comment type="cofactor">
    <cofactor evidence="3">
        <name>Zn(2+)</name>
        <dbReference type="ChEBI" id="CHEBI:29105"/>
    </cofactor>
    <text evidence="3">Binds 1 zinc ion per subunit.</text>
</comment>